<dbReference type="Pfam" id="PF18143">
    <property type="entry name" value="HAD_SAK_2"/>
    <property type="match status" value="1"/>
</dbReference>
<feature type="region of interest" description="Disordered" evidence="1">
    <location>
        <begin position="274"/>
        <end position="346"/>
    </location>
</feature>
<evidence type="ECO:0000256" key="1">
    <source>
        <dbReference type="SAM" id="MobiDB-lite"/>
    </source>
</evidence>
<accession>A0A8J6C3P8</accession>
<feature type="compositionally biased region" description="Gly residues" evidence="1">
    <location>
        <begin position="307"/>
        <end position="321"/>
    </location>
</feature>
<feature type="compositionally biased region" description="Low complexity" evidence="1">
    <location>
        <begin position="274"/>
        <end position="284"/>
    </location>
</feature>
<proteinExistence type="predicted"/>
<organism evidence="2 3">
    <name type="scientific">Diacronema lutheri</name>
    <name type="common">Unicellular marine alga</name>
    <name type="synonym">Monochrysis lutheri</name>
    <dbReference type="NCBI Taxonomy" id="2081491"/>
    <lineage>
        <taxon>Eukaryota</taxon>
        <taxon>Haptista</taxon>
        <taxon>Haptophyta</taxon>
        <taxon>Pavlovophyceae</taxon>
        <taxon>Pavlovales</taxon>
        <taxon>Pavlovaceae</taxon>
        <taxon>Diacronema</taxon>
    </lineage>
</organism>
<name>A0A8J6C3P8_DIALT</name>
<dbReference type="OrthoDB" id="410307at2759"/>
<protein>
    <submittedName>
        <fullName evidence="2">Uncharacterized protein</fullName>
    </submittedName>
</protein>
<keyword evidence="3" id="KW-1185">Reference proteome</keyword>
<reference evidence="2" key="1">
    <citation type="submission" date="2021-05" db="EMBL/GenBank/DDBJ databases">
        <title>The genome of the haptophyte Pavlova lutheri (Diacronema luteri, Pavlovales) - a model for lipid biosynthesis in eukaryotic algae.</title>
        <authorList>
            <person name="Hulatt C.J."/>
            <person name="Posewitz M.C."/>
        </authorList>
    </citation>
    <scope>NUCLEOTIDE SEQUENCE</scope>
    <source>
        <strain evidence="2">NIVA-4/92</strain>
    </source>
</reference>
<dbReference type="Proteomes" id="UP000751190">
    <property type="component" value="Unassembled WGS sequence"/>
</dbReference>
<comment type="caution">
    <text evidence="2">The sequence shown here is derived from an EMBL/GenBank/DDBJ whole genome shotgun (WGS) entry which is preliminary data.</text>
</comment>
<evidence type="ECO:0000313" key="3">
    <source>
        <dbReference type="Proteomes" id="UP000751190"/>
    </source>
</evidence>
<gene>
    <name evidence="2" type="ORF">KFE25_002290</name>
</gene>
<dbReference type="AlphaFoldDB" id="A0A8J6C3P8"/>
<sequence>MSRVHEPIKLVFLDIDGVICCNAYGRLEEPKLELLKHVCQRTGAKVILSTDWRRVPQLKAQLISTLKTYGLQCIGATPCRPNWLAVRPEEIVAWMKGYATAPNAADKPPIGTWVAVDDRPLLQEQGGDELRGHFVRTKLAVGLTERLAQRMIDVLNGDPSQADPAPTPQAHGAYASPHLAAADASSSPFGTPASKPAPIIADSRRAALVYSSAGSSGYQTPPPVVAHGPASFAHGAPADDAKAAAVRAYASGRGVLAPKPVGAIRRPAVGAPPRFAGAAGRSPAHVGGPAAGSAQWWSSRGAAGVSSGAGGPTGAGAGTGAGVSPARGSPASVYGTAGAPRPRFAH</sequence>
<dbReference type="EMBL" id="JAGTXO010000066">
    <property type="protein sequence ID" value="KAG8457626.1"/>
    <property type="molecule type" value="Genomic_DNA"/>
</dbReference>
<evidence type="ECO:0000313" key="2">
    <source>
        <dbReference type="EMBL" id="KAG8457626.1"/>
    </source>
</evidence>